<name>A0A7R8WF62_9CRUS</name>
<proteinExistence type="predicted"/>
<accession>A0A7R8WF62</accession>
<dbReference type="OrthoDB" id="338614at2759"/>
<gene>
    <name evidence="1" type="ORF">CTOB1V02_LOCUS5561</name>
</gene>
<organism evidence="1">
    <name type="scientific">Cyprideis torosa</name>
    <dbReference type="NCBI Taxonomy" id="163714"/>
    <lineage>
        <taxon>Eukaryota</taxon>
        <taxon>Metazoa</taxon>
        <taxon>Ecdysozoa</taxon>
        <taxon>Arthropoda</taxon>
        <taxon>Crustacea</taxon>
        <taxon>Oligostraca</taxon>
        <taxon>Ostracoda</taxon>
        <taxon>Podocopa</taxon>
        <taxon>Podocopida</taxon>
        <taxon>Cytherocopina</taxon>
        <taxon>Cytheroidea</taxon>
        <taxon>Cytherideidae</taxon>
        <taxon>Cyprideis</taxon>
    </lineage>
</organism>
<dbReference type="EMBL" id="OB661213">
    <property type="protein sequence ID" value="CAD7227661.1"/>
    <property type="molecule type" value="Genomic_DNA"/>
</dbReference>
<sequence>MYSMAMMGAAIAKAGRVLKQFKEEGVEFLLEALESPSKLEELTGLSELLKEVDENELWELEEEGMFVSDPPLSSPSGSPT</sequence>
<reference evidence="1" key="1">
    <citation type="submission" date="2020-11" db="EMBL/GenBank/DDBJ databases">
        <authorList>
            <person name="Tran Van P."/>
        </authorList>
    </citation>
    <scope>NUCLEOTIDE SEQUENCE</scope>
</reference>
<evidence type="ECO:0000313" key="1">
    <source>
        <dbReference type="EMBL" id="CAD7227661.1"/>
    </source>
</evidence>
<protein>
    <submittedName>
        <fullName evidence="1">Uncharacterized protein</fullName>
    </submittedName>
</protein>
<dbReference type="AlphaFoldDB" id="A0A7R8WF62"/>
<dbReference type="Gene3D" id="3.40.50.720">
    <property type="entry name" value="NAD(P)-binding Rossmann-like Domain"/>
    <property type="match status" value="1"/>
</dbReference>